<evidence type="ECO:0000313" key="3">
    <source>
        <dbReference type="Proteomes" id="UP000053244"/>
    </source>
</evidence>
<dbReference type="OrthoDB" id="8957634at2"/>
<dbReference type="AlphaFoldDB" id="A0A101JB74"/>
<dbReference type="InterPro" id="IPR050471">
    <property type="entry name" value="AB_hydrolase"/>
</dbReference>
<dbReference type="InterPro" id="IPR000073">
    <property type="entry name" value="AB_hydrolase_1"/>
</dbReference>
<reference evidence="2 3" key="1">
    <citation type="submission" date="2015-10" db="EMBL/GenBank/DDBJ databases">
        <authorList>
            <person name="Gilbert D.G."/>
        </authorList>
    </citation>
    <scope>NUCLEOTIDE SEQUENCE [LARGE SCALE GENOMIC DNA]</scope>
    <source>
        <strain evidence="2 3">NRRL B-16712</strain>
    </source>
</reference>
<organism evidence="2 3">
    <name type="scientific">Actinoplanes awajinensis subsp. mycoplanecinus</name>
    <dbReference type="NCBI Taxonomy" id="135947"/>
    <lineage>
        <taxon>Bacteria</taxon>
        <taxon>Bacillati</taxon>
        <taxon>Actinomycetota</taxon>
        <taxon>Actinomycetes</taxon>
        <taxon>Micromonosporales</taxon>
        <taxon>Micromonosporaceae</taxon>
        <taxon>Actinoplanes</taxon>
    </lineage>
</organism>
<proteinExistence type="predicted"/>
<dbReference type="PANTHER" id="PTHR43433">
    <property type="entry name" value="HYDROLASE, ALPHA/BETA FOLD FAMILY PROTEIN"/>
    <property type="match status" value="1"/>
</dbReference>
<accession>A0A101JB74</accession>
<gene>
    <name evidence="2" type="ORF">ADL15_46235</name>
</gene>
<feature type="domain" description="AB hydrolase-1" evidence="1">
    <location>
        <begin position="25"/>
        <end position="268"/>
    </location>
</feature>
<dbReference type="GO" id="GO:0004806">
    <property type="term" value="F:triacylglycerol lipase activity"/>
    <property type="evidence" value="ECO:0007669"/>
    <property type="project" value="TreeGrafter"/>
</dbReference>
<dbReference type="PANTHER" id="PTHR43433:SF5">
    <property type="entry name" value="AB HYDROLASE-1 DOMAIN-CONTAINING PROTEIN"/>
    <property type="match status" value="1"/>
</dbReference>
<dbReference type="SUPFAM" id="SSF53474">
    <property type="entry name" value="alpha/beta-Hydrolases"/>
    <property type="match status" value="1"/>
</dbReference>
<dbReference type="Pfam" id="PF00561">
    <property type="entry name" value="Abhydrolase_1"/>
    <property type="match status" value="1"/>
</dbReference>
<protein>
    <submittedName>
        <fullName evidence="2">Alpha/beta hydrolase</fullName>
    </submittedName>
</protein>
<name>A0A101JB74_9ACTN</name>
<dbReference type="Proteomes" id="UP000053244">
    <property type="component" value="Unassembled WGS sequence"/>
</dbReference>
<keyword evidence="3" id="KW-1185">Reference proteome</keyword>
<dbReference type="EMBL" id="LLZH01000331">
    <property type="protein sequence ID" value="KUL23568.1"/>
    <property type="molecule type" value="Genomic_DNA"/>
</dbReference>
<dbReference type="Gene3D" id="3.40.50.1820">
    <property type="entry name" value="alpha/beta hydrolase"/>
    <property type="match status" value="1"/>
</dbReference>
<dbReference type="RefSeq" id="WP_067706249.1">
    <property type="nucleotide sequence ID" value="NZ_LLZH01000331.1"/>
</dbReference>
<evidence type="ECO:0000259" key="1">
    <source>
        <dbReference type="Pfam" id="PF00561"/>
    </source>
</evidence>
<evidence type="ECO:0000313" key="2">
    <source>
        <dbReference type="EMBL" id="KUL23568.1"/>
    </source>
</evidence>
<sequence length="292" mass="31499">MAAGIARHGRITIAYEVEGPDDGVPLLLIMGLGLSMSFWPDGLRRLLVERGFRVARYDNRDVGASTHLTELGMPSPLVLLTRRWDGYTLADMADDAVAVLDDLGWPSAHVAGVSLGGMIAQTLACRHPARVRTLTSISSTPASHIGRPHPRALTALATLPVRDRDSAARQVVHVFRVIGSTGYPRDEDWIREAARRGYDRGYDPHGVRRQLAAIICAEDRRPQLRELRVPTLVVHGADDILVGPSGGRATAQAVPGAELVVFPGMGHDLPALVQPAIAEEIAALARRWVPAG</sequence>
<comment type="caution">
    <text evidence="2">The sequence shown here is derived from an EMBL/GenBank/DDBJ whole genome shotgun (WGS) entry which is preliminary data.</text>
</comment>
<dbReference type="InterPro" id="IPR029058">
    <property type="entry name" value="AB_hydrolase_fold"/>
</dbReference>
<keyword evidence="2" id="KW-0378">Hydrolase</keyword>
<dbReference type="GO" id="GO:0046503">
    <property type="term" value="P:glycerolipid catabolic process"/>
    <property type="evidence" value="ECO:0007669"/>
    <property type="project" value="TreeGrafter"/>
</dbReference>